<dbReference type="PANTHER" id="PTHR11079">
    <property type="entry name" value="CYTOSINE DEAMINASE FAMILY MEMBER"/>
    <property type="match status" value="1"/>
</dbReference>
<dbReference type="InterPro" id="IPR016193">
    <property type="entry name" value="Cytidine_deaminase-like"/>
</dbReference>
<organism evidence="6">
    <name type="scientific">uncultured bacterium</name>
    <name type="common">gcode 4</name>
    <dbReference type="NCBI Taxonomy" id="1234023"/>
    <lineage>
        <taxon>Bacteria</taxon>
        <taxon>environmental samples</taxon>
    </lineage>
</organism>
<name>K1X575_9BACT</name>
<keyword evidence="4" id="KW-0862">Zinc</keyword>
<evidence type="ECO:0000256" key="1">
    <source>
        <dbReference type="ARBA" id="ARBA00006576"/>
    </source>
</evidence>
<dbReference type="GO" id="GO:0006152">
    <property type="term" value="P:purine nucleoside catabolic process"/>
    <property type="evidence" value="ECO:0007669"/>
    <property type="project" value="TreeGrafter"/>
</dbReference>
<dbReference type="CDD" id="cd01285">
    <property type="entry name" value="nucleoside_deaminase"/>
    <property type="match status" value="1"/>
</dbReference>
<evidence type="ECO:0000256" key="4">
    <source>
        <dbReference type="ARBA" id="ARBA00022833"/>
    </source>
</evidence>
<gene>
    <name evidence="6" type="ORF">ACD_80C00084G0011</name>
</gene>
<reference evidence="6" key="1">
    <citation type="journal article" date="2012" name="Science">
        <title>Fermentation, hydrogen, and sulfur metabolism in multiple uncultivated bacterial phyla.</title>
        <authorList>
            <person name="Wrighton K.C."/>
            <person name="Thomas B.C."/>
            <person name="Sharon I."/>
            <person name="Miller C.S."/>
            <person name="Castelle C.J."/>
            <person name="VerBerkmoes N.C."/>
            <person name="Wilkins M.J."/>
            <person name="Hettich R.L."/>
            <person name="Lipton M.S."/>
            <person name="Williams K.H."/>
            <person name="Long P.E."/>
            <person name="Banfield J.F."/>
        </authorList>
    </citation>
    <scope>NUCLEOTIDE SEQUENCE [LARGE SCALE GENOMIC DNA]</scope>
</reference>
<dbReference type="SUPFAM" id="SSF53927">
    <property type="entry name" value="Cytidine deaminase-like"/>
    <property type="match status" value="1"/>
</dbReference>
<dbReference type="InterPro" id="IPR002125">
    <property type="entry name" value="CMP_dCMP_dom"/>
</dbReference>
<evidence type="ECO:0000256" key="3">
    <source>
        <dbReference type="ARBA" id="ARBA00022801"/>
    </source>
</evidence>
<keyword evidence="3" id="KW-0378">Hydrolase</keyword>
<dbReference type="FunFam" id="3.40.140.10:FF:000011">
    <property type="entry name" value="tRNA-specific adenosine deaminase"/>
    <property type="match status" value="1"/>
</dbReference>
<dbReference type="PANTHER" id="PTHR11079:SF161">
    <property type="entry name" value="CMP_DCMP-TYPE DEAMINASE DOMAIN-CONTAINING PROTEIN"/>
    <property type="match status" value="1"/>
</dbReference>
<dbReference type="GO" id="GO:0047974">
    <property type="term" value="F:guanosine deaminase activity"/>
    <property type="evidence" value="ECO:0007669"/>
    <property type="project" value="TreeGrafter"/>
</dbReference>
<dbReference type="Pfam" id="PF00383">
    <property type="entry name" value="dCMP_cyt_deam_1"/>
    <property type="match status" value="1"/>
</dbReference>
<dbReference type="PROSITE" id="PS51747">
    <property type="entry name" value="CYT_DCMP_DEAMINASES_2"/>
    <property type="match status" value="1"/>
</dbReference>
<evidence type="ECO:0000259" key="5">
    <source>
        <dbReference type="PROSITE" id="PS51747"/>
    </source>
</evidence>
<comment type="caution">
    <text evidence="6">The sequence shown here is derived from an EMBL/GenBank/DDBJ whole genome shotgun (WGS) entry which is preliminary data.</text>
</comment>
<keyword evidence="2" id="KW-0479">Metal-binding</keyword>
<dbReference type="AlphaFoldDB" id="K1X575"/>
<dbReference type="Gene3D" id="3.40.140.10">
    <property type="entry name" value="Cytidine Deaminase, domain 2"/>
    <property type="match status" value="1"/>
</dbReference>
<dbReference type="GO" id="GO:0008270">
    <property type="term" value="F:zinc ion binding"/>
    <property type="evidence" value="ECO:0007669"/>
    <property type="project" value="InterPro"/>
</dbReference>
<proteinExistence type="inferred from homology"/>
<dbReference type="PROSITE" id="PS00903">
    <property type="entry name" value="CYT_DCMP_DEAMINASES_1"/>
    <property type="match status" value="1"/>
</dbReference>
<dbReference type="InterPro" id="IPR016192">
    <property type="entry name" value="APOBEC/CMP_deaminase_Zn-bd"/>
</dbReference>
<comment type="similarity">
    <text evidence="1">Belongs to the cytidine and deoxycytidylate deaminase family.</text>
</comment>
<protein>
    <recommendedName>
        <fullName evidence="5">CMP/dCMP-type deaminase domain-containing protein</fullName>
    </recommendedName>
</protein>
<sequence>MNENFMREAIKLSLENMQKNAWGPFGAVIVKDGKIVGRGRNQVTSSNDPTAHGEVVAIRDACKNLWTFDLQGCEIYTSCEPCPMCYGAISRARLNKMYYANTEHDAAAIGFDDSAFREDVKKPFSERSIPVEQILHDEALEVFKEWTKKQDKIEY</sequence>
<accession>K1X575</accession>
<evidence type="ECO:0000313" key="6">
    <source>
        <dbReference type="EMBL" id="EKD25325.1"/>
    </source>
</evidence>
<feature type="domain" description="CMP/dCMP-type deaminase" evidence="5">
    <location>
        <begin position="1"/>
        <end position="112"/>
    </location>
</feature>
<dbReference type="EMBL" id="AMFJ01036091">
    <property type="protein sequence ID" value="EKD25325.1"/>
    <property type="molecule type" value="Genomic_DNA"/>
</dbReference>
<evidence type="ECO:0000256" key="2">
    <source>
        <dbReference type="ARBA" id="ARBA00022723"/>
    </source>
</evidence>